<accession>A0A554LJK0</accession>
<organism evidence="1 2">
    <name type="scientific">Candidatus Berkelbacteria bacterium Licking1014_85</name>
    <dbReference type="NCBI Taxonomy" id="2017148"/>
    <lineage>
        <taxon>Bacteria</taxon>
        <taxon>Candidatus Berkelbacteria</taxon>
    </lineage>
</organism>
<name>A0A554LJK0_9BACT</name>
<sequence length="189" mass="22540">MNFEEFTEYQVELGDCCQSIWIKKLEKKFKKTIHPWSKIQDGLFLEYRYIDRAIKRYAGTTRRKRKMAATYLRELDSFSLNDGDCFLVYRQSRGVQSEAIECCTIIRKHPRPVMTVEIKVTIYFPTGRPYQHNCYLERTINTNDLIRFYDDKSKNNFREGFYSAIQICSQGYIPTAEDFAEFRKHCLAQ</sequence>
<reference evidence="1 2" key="1">
    <citation type="submission" date="2017-07" db="EMBL/GenBank/DDBJ databases">
        <title>Mechanisms for carbon and nitrogen cycling indicate functional differentiation within the Candidate Phyla Radiation.</title>
        <authorList>
            <person name="Danczak R.E."/>
            <person name="Johnston M.D."/>
            <person name="Kenah C."/>
            <person name="Slattery M."/>
            <person name="Wrighton K.C."/>
            <person name="Wilkins M.J."/>
        </authorList>
    </citation>
    <scope>NUCLEOTIDE SEQUENCE [LARGE SCALE GENOMIC DNA]</scope>
    <source>
        <strain evidence="1">Licking1014_85</strain>
    </source>
</reference>
<dbReference type="Proteomes" id="UP000315589">
    <property type="component" value="Unassembled WGS sequence"/>
</dbReference>
<protein>
    <submittedName>
        <fullName evidence="1">Uncharacterized protein</fullName>
    </submittedName>
</protein>
<evidence type="ECO:0000313" key="2">
    <source>
        <dbReference type="Proteomes" id="UP000315589"/>
    </source>
</evidence>
<comment type="caution">
    <text evidence="1">The sequence shown here is derived from an EMBL/GenBank/DDBJ whole genome shotgun (WGS) entry which is preliminary data.</text>
</comment>
<proteinExistence type="predicted"/>
<gene>
    <name evidence="1" type="ORF">CEN91_314</name>
</gene>
<dbReference type="EMBL" id="VMGI01000038">
    <property type="protein sequence ID" value="TSC93018.1"/>
    <property type="molecule type" value="Genomic_DNA"/>
</dbReference>
<evidence type="ECO:0000313" key="1">
    <source>
        <dbReference type="EMBL" id="TSC93018.1"/>
    </source>
</evidence>
<dbReference type="AlphaFoldDB" id="A0A554LJK0"/>